<comment type="caution">
    <text evidence="2">The sequence shown here is derived from an EMBL/GenBank/DDBJ whole genome shotgun (WGS) entry which is preliminary data.</text>
</comment>
<evidence type="ECO:0000313" key="3">
    <source>
        <dbReference type="Proteomes" id="UP000324748"/>
    </source>
</evidence>
<reference evidence="2 3" key="1">
    <citation type="submission" date="2019-05" db="EMBL/GenBank/DDBJ databases">
        <title>Emergence of the Ug99 lineage of the wheat stem rust pathogen through somatic hybridization.</title>
        <authorList>
            <person name="Li F."/>
            <person name="Upadhyaya N.M."/>
            <person name="Sperschneider J."/>
            <person name="Matny O."/>
            <person name="Nguyen-Phuc H."/>
            <person name="Mago R."/>
            <person name="Raley C."/>
            <person name="Miller M.E."/>
            <person name="Silverstein K.A.T."/>
            <person name="Henningsen E."/>
            <person name="Hirsch C.D."/>
            <person name="Visser B."/>
            <person name="Pretorius Z.A."/>
            <person name="Steffenson B.J."/>
            <person name="Schwessinger B."/>
            <person name="Dodds P.N."/>
            <person name="Figueroa M."/>
        </authorList>
    </citation>
    <scope>NUCLEOTIDE SEQUENCE [LARGE SCALE GENOMIC DNA]</scope>
    <source>
        <strain evidence="2">21-0</strain>
    </source>
</reference>
<proteinExistence type="predicted"/>
<evidence type="ECO:0000256" key="1">
    <source>
        <dbReference type="SAM" id="MobiDB-lite"/>
    </source>
</evidence>
<accession>A0A5B0PBN3</accession>
<dbReference type="EMBL" id="VSWC01000064">
    <property type="protein sequence ID" value="KAA1098721.1"/>
    <property type="molecule type" value="Genomic_DNA"/>
</dbReference>
<keyword evidence="3" id="KW-1185">Reference proteome</keyword>
<protein>
    <submittedName>
        <fullName evidence="2">Uncharacterized protein</fullName>
    </submittedName>
</protein>
<feature type="region of interest" description="Disordered" evidence="1">
    <location>
        <begin position="127"/>
        <end position="147"/>
    </location>
</feature>
<organism evidence="2 3">
    <name type="scientific">Puccinia graminis f. sp. tritici</name>
    <dbReference type="NCBI Taxonomy" id="56615"/>
    <lineage>
        <taxon>Eukaryota</taxon>
        <taxon>Fungi</taxon>
        <taxon>Dikarya</taxon>
        <taxon>Basidiomycota</taxon>
        <taxon>Pucciniomycotina</taxon>
        <taxon>Pucciniomycetes</taxon>
        <taxon>Pucciniales</taxon>
        <taxon>Pucciniaceae</taxon>
        <taxon>Puccinia</taxon>
    </lineage>
</organism>
<dbReference type="Proteomes" id="UP000324748">
    <property type="component" value="Unassembled WGS sequence"/>
</dbReference>
<evidence type="ECO:0000313" key="2">
    <source>
        <dbReference type="EMBL" id="KAA1098721.1"/>
    </source>
</evidence>
<sequence length="215" mass="24000">MAQATKINVNSTSLDKYDMYADPILLESQTPAGIKLNVLKEIDGNTRMEFGWYTKDMLKAILLFTQFPILKIPIGSTNLVLIAAEPMARWSSITPDIVNPSQYHSGDFSDASRTSLSRLTQITRNAASSLESPRYPPNRKARPAKKSWNVKDAERLKFLFDRLSVGCCTPTQRKAATKHLGGKNDLDENLRIASWYCSDLSGYTGQSPKRSIPIV</sequence>
<dbReference type="AlphaFoldDB" id="A0A5B0PBN3"/>
<gene>
    <name evidence="2" type="ORF">PGT21_000089</name>
</gene>
<name>A0A5B0PBN3_PUCGR</name>